<keyword evidence="2" id="KW-1185">Reference proteome</keyword>
<dbReference type="AlphaFoldDB" id="A0A3M7QJN9"/>
<sequence length="86" mass="10144">MFEAIYNVIGTSGVDESQASFTDQTLNINFRVKYLKLVNNAKNSDQLFTHNLQMEYNLVFNLKFSQKRQIFEINFKIENFGIKNRI</sequence>
<dbReference type="Proteomes" id="UP000276133">
    <property type="component" value="Unassembled WGS sequence"/>
</dbReference>
<evidence type="ECO:0000313" key="1">
    <source>
        <dbReference type="EMBL" id="RNA11499.1"/>
    </source>
</evidence>
<name>A0A3M7QJN9_BRAPC</name>
<evidence type="ECO:0000313" key="2">
    <source>
        <dbReference type="Proteomes" id="UP000276133"/>
    </source>
</evidence>
<comment type="caution">
    <text evidence="1">The sequence shown here is derived from an EMBL/GenBank/DDBJ whole genome shotgun (WGS) entry which is preliminary data.</text>
</comment>
<gene>
    <name evidence="1" type="ORF">BpHYR1_048887</name>
</gene>
<organism evidence="1 2">
    <name type="scientific">Brachionus plicatilis</name>
    <name type="common">Marine rotifer</name>
    <name type="synonym">Brachionus muelleri</name>
    <dbReference type="NCBI Taxonomy" id="10195"/>
    <lineage>
        <taxon>Eukaryota</taxon>
        <taxon>Metazoa</taxon>
        <taxon>Spiralia</taxon>
        <taxon>Gnathifera</taxon>
        <taxon>Rotifera</taxon>
        <taxon>Eurotatoria</taxon>
        <taxon>Monogononta</taxon>
        <taxon>Pseudotrocha</taxon>
        <taxon>Ploima</taxon>
        <taxon>Brachionidae</taxon>
        <taxon>Brachionus</taxon>
    </lineage>
</organism>
<reference evidence="1 2" key="1">
    <citation type="journal article" date="2018" name="Sci. Rep.">
        <title>Genomic signatures of local adaptation to the degree of environmental predictability in rotifers.</title>
        <authorList>
            <person name="Franch-Gras L."/>
            <person name="Hahn C."/>
            <person name="Garcia-Roger E.M."/>
            <person name="Carmona M.J."/>
            <person name="Serra M."/>
            <person name="Gomez A."/>
        </authorList>
    </citation>
    <scope>NUCLEOTIDE SEQUENCE [LARGE SCALE GENOMIC DNA]</scope>
    <source>
        <strain evidence="1">HYR1</strain>
    </source>
</reference>
<dbReference type="EMBL" id="REGN01005945">
    <property type="protein sequence ID" value="RNA11499.1"/>
    <property type="molecule type" value="Genomic_DNA"/>
</dbReference>
<accession>A0A3M7QJN9</accession>
<proteinExistence type="predicted"/>
<protein>
    <submittedName>
        <fullName evidence="1">Uncharacterized protein</fullName>
    </submittedName>
</protein>